<evidence type="ECO:0000313" key="8">
    <source>
        <dbReference type="Proteomes" id="UP000647017"/>
    </source>
</evidence>
<keyword evidence="8" id="KW-1185">Reference proteome</keyword>
<keyword evidence="5" id="KW-0804">Transcription</keyword>
<dbReference type="InterPro" id="IPR007630">
    <property type="entry name" value="RNA_pol_sigma70_r4"/>
</dbReference>
<dbReference type="SUPFAM" id="SSF88946">
    <property type="entry name" value="Sigma2 domain of RNA polymerase sigma factors"/>
    <property type="match status" value="1"/>
</dbReference>
<keyword evidence="4" id="KW-0238">DNA-binding</keyword>
<dbReference type="InterPro" id="IPR000792">
    <property type="entry name" value="Tscrpt_reg_LuxR_C"/>
</dbReference>
<accession>A0ABQ4HVS2</accession>
<dbReference type="SUPFAM" id="SSF88659">
    <property type="entry name" value="Sigma3 and sigma4 domains of RNA polymerase sigma factors"/>
    <property type="match status" value="1"/>
</dbReference>
<sequence length="169" mass="19358">MSQTFHEFVVHRSPALSRTAYLLTGDHQLAEDLLQSALARTYRHWRRIRDGDPEAYVRRAMYHQQVSWWRRRRFTERLEADPAPGRASHPDPSDATTLRMTLAAALRQLTPRQRAVVVLRFYEDLTEAQVAAALGCSVGTVKRHGHDALVRLRAVAPELVDRAPQRSAR</sequence>
<dbReference type="Pfam" id="PF04545">
    <property type="entry name" value="Sigma70_r4"/>
    <property type="match status" value="1"/>
</dbReference>
<dbReference type="SMART" id="SM00421">
    <property type="entry name" value="HTH_LUXR"/>
    <property type="match status" value="1"/>
</dbReference>
<protein>
    <submittedName>
        <fullName evidence="7">DNA-directed RNA polymerase sigma-70 factor</fullName>
    </submittedName>
</protein>
<dbReference type="CDD" id="cd06171">
    <property type="entry name" value="Sigma70_r4"/>
    <property type="match status" value="1"/>
</dbReference>
<reference evidence="7 8" key="1">
    <citation type="submission" date="2021-01" db="EMBL/GenBank/DDBJ databases">
        <title>Whole genome shotgun sequence of Verrucosispora andamanensis NBRC 109075.</title>
        <authorList>
            <person name="Komaki H."/>
            <person name="Tamura T."/>
        </authorList>
    </citation>
    <scope>NUCLEOTIDE SEQUENCE [LARGE SCALE GENOMIC DNA]</scope>
    <source>
        <strain evidence="7 8">NBRC 109075</strain>
    </source>
</reference>
<dbReference type="PANTHER" id="PTHR43133">
    <property type="entry name" value="RNA POLYMERASE ECF-TYPE SIGMA FACTO"/>
    <property type="match status" value="1"/>
</dbReference>
<gene>
    <name evidence="7" type="ORF">Van01_29370</name>
</gene>
<evidence type="ECO:0000256" key="2">
    <source>
        <dbReference type="ARBA" id="ARBA00023015"/>
    </source>
</evidence>
<dbReference type="EMBL" id="BOOZ01000014">
    <property type="protein sequence ID" value="GIJ09723.1"/>
    <property type="molecule type" value="Genomic_DNA"/>
</dbReference>
<keyword evidence="2" id="KW-0805">Transcription regulation</keyword>
<dbReference type="InterPro" id="IPR013325">
    <property type="entry name" value="RNA_pol_sigma_r2"/>
</dbReference>
<dbReference type="PANTHER" id="PTHR43133:SF50">
    <property type="entry name" value="ECF RNA POLYMERASE SIGMA FACTOR SIGM"/>
    <property type="match status" value="1"/>
</dbReference>
<feature type="domain" description="HTH luxR-type" evidence="6">
    <location>
        <begin position="106"/>
        <end position="163"/>
    </location>
</feature>
<dbReference type="InterPro" id="IPR036388">
    <property type="entry name" value="WH-like_DNA-bd_sf"/>
</dbReference>
<dbReference type="RefSeq" id="WP_204007099.1">
    <property type="nucleotide sequence ID" value="NZ_BOOZ01000014.1"/>
</dbReference>
<organism evidence="7 8">
    <name type="scientific">Micromonospora andamanensis</name>
    <dbReference type="NCBI Taxonomy" id="1287068"/>
    <lineage>
        <taxon>Bacteria</taxon>
        <taxon>Bacillati</taxon>
        <taxon>Actinomycetota</taxon>
        <taxon>Actinomycetes</taxon>
        <taxon>Micromonosporales</taxon>
        <taxon>Micromonosporaceae</taxon>
        <taxon>Micromonospora</taxon>
    </lineage>
</organism>
<dbReference type="Proteomes" id="UP000647017">
    <property type="component" value="Unassembled WGS sequence"/>
</dbReference>
<dbReference type="InterPro" id="IPR014325">
    <property type="entry name" value="RNA_pol_sigma-E_actinobac"/>
</dbReference>
<comment type="caution">
    <text evidence="7">The sequence shown here is derived from an EMBL/GenBank/DDBJ whole genome shotgun (WGS) entry which is preliminary data.</text>
</comment>
<evidence type="ECO:0000313" key="7">
    <source>
        <dbReference type="EMBL" id="GIJ09723.1"/>
    </source>
</evidence>
<evidence type="ECO:0000259" key="6">
    <source>
        <dbReference type="SMART" id="SM00421"/>
    </source>
</evidence>
<proteinExistence type="inferred from homology"/>
<dbReference type="InterPro" id="IPR007627">
    <property type="entry name" value="RNA_pol_sigma70_r2"/>
</dbReference>
<comment type="similarity">
    <text evidence="1">Belongs to the sigma-70 factor family. ECF subfamily.</text>
</comment>
<keyword evidence="7" id="KW-0240">DNA-directed RNA polymerase</keyword>
<evidence type="ECO:0000256" key="3">
    <source>
        <dbReference type="ARBA" id="ARBA00023082"/>
    </source>
</evidence>
<dbReference type="InterPro" id="IPR039425">
    <property type="entry name" value="RNA_pol_sigma-70-like"/>
</dbReference>
<dbReference type="InterPro" id="IPR014284">
    <property type="entry name" value="RNA_pol_sigma-70_dom"/>
</dbReference>
<name>A0ABQ4HVS2_9ACTN</name>
<dbReference type="InterPro" id="IPR013324">
    <property type="entry name" value="RNA_pol_sigma_r3/r4-like"/>
</dbReference>
<dbReference type="Pfam" id="PF04542">
    <property type="entry name" value="Sigma70_r2"/>
    <property type="match status" value="1"/>
</dbReference>
<dbReference type="Gene3D" id="1.10.1740.10">
    <property type="match status" value="1"/>
</dbReference>
<evidence type="ECO:0000256" key="5">
    <source>
        <dbReference type="ARBA" id="ARBA00023163"/>
    </source>
</evidence>
<dbReference type="NCBIfam" id="TIGR02937">
    <property type="entry name" value="sigma70-ECF"/>
    <property type="match status" value="1"/>
</dbReference>
<evidence type="ECO:0000256" key="4">
    <source>
        <dbReference type="ARBA" id="ARBA00023125"/>
    </source>
</evidence>
<evidence type="ECO:0000256" key="1">
    <source>
        <dbReference type="ARBA" id="ARBA00010641"/>
    </source>
</evidence>
<dbReference type="GO" id="GO:0000428">
    <property type="term" value="C:DNA-directed RNA polymerase complex"/>
    <property type="evidence" value="ECO:0007669"/>
    <property type="project" value="UniProtKB-KW"/>
</dbReference>
<dbReference type="NCBIfam" id="TIGR02983">
    <property type="entry name" value="SigE-fam_strep"/>
    <property type="match status" value="1"/>
</dbReference>
<keyword evidence="3" id="KW-0731">Sigma factor</keyword>
<dbReference type="Gene3D" id="1.10.10.10">
    <property type="entry name" value="Winged helix-like DNA-binding domain superfamily/Winged helix DNA-binding domain"/>
    <property type="match status" value="1"/>
</dbReference>